<organism evidence="2">
    <name type="scientific">marine metagenome</name>
    <dbReference type="NCBI Taxonomy" id="408172"/>
    <lineage>
        <taxon>unclassified sequences</taxon>
        <taxon>metagenomes</taxon>
        <taxon>ecological metagenomes</taxon>
    </lineage>
</organism>
<protein>
    <submittedName>
        <fullName evidence="2">Uncharacterized protein</fullName>
    </submittedName>
</protein>
<feature type="compositionally biased region" description="Basic residues" evidence="1">
    <location>
        <begin position="182"/>
        <end position="193"/>
    </location>
</feature>
<feature type="compositionally biased region" description="Basic and acidic residues" evidence="1">
    <location>
        <begin position="201"/>
        <end position="211"/>
    </location>
</feature>
<feature type="region of interest" description="Disordered" evidence="1">
    <location>
        <begin position="241"/>
        <end position="264"/>
    </location>
</feature>
<evidence type="ECO:0000256" key="1">
    <source>
        <dbReference type="SAM" id="MobiDB-lite"/>
    </source>
</evidence>
<dbReference type="EMBL" id="UINC01065898">
    <property type="protein sequence ID" value="SVB96024.1"/>
    <property type="molecule type" value="Genomic_DNA"/>
</dbReference>
<feature type="region of interest" description="Disordered" evidence="1">
    <location>
        <begin position="133"/>
        <end position="219"/>
    </location>
</feature>
<feature type="compositionally biased region" description="Polar residues" evidence="1">
    <location>
        <begin position="160"/>
        <end position="171"/>
    </location>
</feature>
<sequence>MGSTLRIIFAACFALFLLSGCSLFDNVVENCEEPQEYQESVSISPLIVPNYLKNIQNKSIFNIPNAQGSNTFAEESFIMPMASNKSPSMAVQNNQVGNIEGDELSELLQLIDQTISNRQAEGQFEPIYENVTSDFESNPSLKPCLDGPPKYFTEKISPRSMPSQTYTQPSDVSEAEAEEKSRRQKRREKRQQKTGKQPQKGAEEEIASKDSEEPEEDKVASIWKAMTGAVLGFFTGGSSEGTTLAVGQSVVPPEPTKPSDAEITNSEAETDLAGKVRNLAVLDPALNDEQRLFIQNMSDKQILEMVAVITKQVQDHDTDEGAISDTEINEEKEAKSQREARREA</sequence>
<accession>A0A382I8G9</accession>
<feature type="region of interest" description="Disordered" evidence="1">
    <location>
        <begin position="313"/>
        <end position="344"/>
    </location>
</feature>
<feature type="compositionally biased region" description="Acidic residues" evidence="1">
    <location>
        <begin position="317"/>
        <end position="328"/>
    </location>
</feature>
<feature type="compositionally biased region" description="Basic and acidic residues" evidence="1">
    <location>
        <begin position="329"/>
        <end position="344"/>
    </location>
</feature>
<proteinExistence type="predicted"/>
<feature type="non-terminal residue" evidence="2">
    <location>
        <position position="344"/>
    </location>
</feature>
<gene>
    <name evidence="2" type="ORF">METZ01_LOCUS248878</name>
</gene>
<reference evidence="2" key="1">
    <citation type="submission" date="2018-05" db="EMBL/GenBank/DDBJ databases">
        <authorList>
            <person name="Lanie J.A."/>
            <person name="Ng W.-L."/>
            <person name="Kazmierczak K.M."/>
            <person name="Andrzejewski T.M."/>
            <person name="Davidsen T.M."/>
            <person name="Wayne K.J."/>
            <person name="Tettelin H."/>
            <person name="Glass J.I."/>
            <person name="Rusch D."/>
            <person name="Podicherti R."/>
            <person name="Tsui H.-C.T."/>
            <person name="Winkler M.E."/>
        </authorList>
    </citation>
    <scope>NUCLEOTIDE SEQUENCE</scope>
</reference>
<dbReference type="PROSITE" id="PS51257">
    <property type="entry name" value="PROKAR_LIPOPROTEIN"/>
    <property type="match status" value="1"/>
</dbReference>
<dbReference type="AlphaFoldDB" id="A0A382I8G9"/>
<evidence type="ECO:0000313" key="2">
    <source>
        <dbReference type="EMBL" id="SVB96024.1"/>
    </source>
</evidence>
<name>A0A382I8G9_9ZZZZ</name>